<evidence type="ECO:0000313" key="3">
    <source>
        <dbReference type="Proteomes" id="UP000220527"/>
    </source>
</evidence>
<organism evidence="2 3">
    <name type="scientific">Candidatus Viridilinea mediisalina</name>
    <dbReference type="NCBI Taxonomy" id="2024553"/>
    <lineage>
        <taxon>Bacteria</taxon>
        <taxon>Bacillati</taxon>
        <taxon>Chloroflexota</taxon>
        <taxon>Chloroflexia</taxon>
        <taxon>Chloroflexales</taxon>
        <taxon>Chloroflexineae</taxon>
        <taxon>Oscillochloridaceae</taxon>
        <taxon>Candidatus Viridilinea</taxon>
    </lineage>
</organism>
<dbReference type="Gene3D" id="3.40.50.300">
    <property type="entry name" value="P-loop containing nucleotide triphosphate hydrolases"/>
    <property type="match status" value="1"/>
</dbReference>
<dbReference type="SUPFAM" id="SSF52540">
    <property type="entry name" value="P-loop containing nucleoside triphosphate hydrolases"/>
    <property type="match status" value="1"/>
</dbReference>
<dbReference type="PROSITE" id="PS51194">
    <property type="entry name" value="HELICASE_CTER"/>
    <property type="match status" value="1"/>
</dbReference>
<proteinExistence type="predicted"/>
<dbReference type="Proteomes" id="UP000220527">
    <property type="component" value="Unassembled WGS sequence"/>
</dbReference>
<dbReference type="Pfam" id="PF00271">
    <property type="entry name" value="Helicase_C"/>
    <property type="match status" value="1"/>
</dbReference>
<feature type="domain" description="Helicase C-terminal" evidence="1">
    <location>
        <begin position="819"/>
        <end position="976"/>
    </location>
</feature>
<dbReference type="NCBIfam" id="NF038325">
    <property type="entry name" value="DISARM_DrmAS"/>
    <property type="match status" value="1"/>
</dbReference>
<keyword evidence="3" id="KW-1185">Reference proteome</keyword>
<gene>
    <name evidence="2" type="ORF">CJ255_19340</name>
</gene>
<keyword evidence="2" id="KW-0378">Hydrolase</keyword>
<evidence type="ECO:0000259" key="1">
    <source>
        <dbReference type="PROSITE" id="PS51194"/>
    </source>
</evidence>
<dbReference type="RefSeq" id="WP_097645733.1">
    <property type="nucleotide sequence ID" value="NZ_NQWI01000145.1"/>
</dbReference>
<dbReference type="EMBL" id="NQWI01000145">
    <property type="protein sequence ID" value="PDW01326.1"/>
    <property type="molecule type" value="Genomic_DNA"/>
</dbReference>
<dbReference type="InterPro" id="IPR001650">
    <property type="entry name" value="Helicase_C-like"/>
</dbReference>
<protein>
    <submittedName>
        <fullName evidence="2">Helicase</fullName>
    </submittedName>
</protein>
<dbReference type="GO" id="GO:0004386">
    <property type="term" value="F:helicase activity"/>
    <property type="evidence" value="ECO:0007669"/>
    <property type="project" value="UniProtKB-KW"/>
</dbReference>
<dbReference type="OrthoDB" id="713315at2"/>
<evidence type="ECO:0000313" key="2">
    <source>
        <dbReference type="EMBL" id="PDW01326.1"/>
    </source>
</evidence>
<keyword evidence="2" id="KW-0067">ATP-binding</keyword>
<dbReference type="CDD" id="cd18785">
    <property type="entry name" value="SF2_C"/>
    <property type="match status" value="1"/>
</dbReference>
<keyword evidence="2" id="KW-0347">Helicase</keyword>
<comment type="caution">
    <text evidence="2">The sequence shown here is derived from an EMBL/GenBank/DDBJ whole genome shotgun (WGS) entry which is preliminary data.</text>
</comment>
<name>A0A2A6RE95_9CHLR</name>
<dbReference type="InterPro" id="IPR027417">
    <property type="entry name" value="P-loop_NTPase"/>
</dbReference>
<keyword evidence="2" id="KW-0547">Nucleotide-binding</keyword>
<reference evidence="3" key="1">
    <citation type="submission" date="2017-08" db="EMBL/GenBank/DDBJ databases">
        <authorList>
            <person name="Grouzdev D.S."/>
            <person name="Gaisin V.A."/>
            <person name="Rysina M.S."/>
            <person name="Gorlenko V.M."/>
        </authorList>
    </citation>
    <scope>NUCLEOTIDE SEQUENCE [LARGE SCALE GENOMIC DNA]</scope>
    <source>
        <strain evidence="3">Kir15-3F</strain>
    </source>
</reference>
<accession>A0A2A6RE95</accession>
<sequence>MSHAATSLAVRAQLIEALQLDLVGPTADHPLAAETLPQELRPSLWYLTGFLIPLGTPPEVASDLDEDEEVEAVSTHVGMEHEQQDDRRAAKRGFFPSSLGLTFLVAQDVTELQVLFRWGDYRLVPLAATPELLVWERTQHELPVTVTLTGAPQPAQPLPATGGLHYQVVERVLTSAGRPLPLPAGTRSVSLFLVNHRPHDAEWPDRAYAFQAELEVRCTTPFVARPNLRDLAAEDWDDLVADLHYAWLPEYAVGHNVAADWTLAADGCYTLRTTWLPSAEVEQTVTTAVAGVELRMDVLAALPDGAAAEAALQPLVTGYRDWIAACGAAAAPITEQRCTTAQTLRQRAKIAADRIAQGIALLQRSPAALEAFRTANRAVARALRVRNKLAAPTWRAFQLAFILLNLPALSDPHHAEREHVDLLFFPTGGGKTEAYLGLAAFVLLLRRLNAPADGGKAGAGVSVVMRYTLRLLTLDQLARAAGMVCALELERSAAPERYGTWPFEIGLWVGKGATPNELGRKGDKRHDTARTIVTRFKNDAQANPSPIPLESCPWCNTPFTPASFSLQPNSDKPTELRIICSNFACDFSGQRPLPIVAVDESIYRRLPAFLIATVDKFAALPWIGPSGALLGGADRHDASGFYGAAEPQRGRPLSQPLAPPDLIIQDELHLISGPLGTLAGLYETAIDTLATRIIDGKTVRPKIIASTATVRRAQQHIQALFGRTQTHIFPPPGPERGDSFFAQTAPSSALAARHYLGIAAQGRSPKVVMRRAWLALMGAAQRAYEAAGGDGNQANPADPYMTVLGYFNNLRELGGARRILEEEVQNTIKSYGARRRSGEASGLFADRLRFSEVLELTSRVSTDQVADARRRLASPFHQIDHRVDCALATNMISVGLDIQRLGLMLVIGQPMLTAEYIQATSRVGRDANRPGLVVTLLNAHKPRDRSHYERFRHYHETFYRSVEASSVTPFAARALDRGLAGAMVALARHSQAQLSPSAGAGQLAQVRATLEQSLISSFQARAEQQDYASDERDERLRALRDYLINLLDAWQSIIAGYHQAGVALHYQPYETLNLGGAKPLLRDPLERQFETDAHRKFRASRSLRDVEPEVNLYLRDLNNQLVEEG</sequence>
<dbReference type="AlphaFoldDB" id="A0A2A6RE95"/>